<evidence type="ECO:0000256" key="4">
    <source>
        <dbReference type="ARBA" id="ARBA00022692"/>
    </source>
</evidence>
<evidence type="ECO:0000256" key="6">
    <source>
        <dbReference type="ARBA" id="ARBA00023136"/>
    </source>
</evidence>
<keyword evidence="5 7" id="KW-1133">Transmembrane helix</keyword>
<evidence type="ECO:0000313" key="10">
    <source>
        <dbReference type="Proteomes" id="UP001314681"/>
    </source>
</evidence>
<dbReference type="EMBL" id="JAHQCX010000005">
    <property type="protein sequence ID" value="MBU9726267.1"/>
    <property type="molecule type" value="Genomic_DNA"/>
</dbReference>
<feature type="transmembrane region" description="Helical" evidence="7">
    <location>
        <begin position="111"/>
        <end position="134"/>
    </location>
</feature>
<comment type="caution">
    <text evidence="9">The sequence shown here is derived from an EMBL/GenBank/DDBJ whole genome shotgun (WGS) entry which is preliminary data.</text>
</comment>
<keyword evidence="6 7" id="KW-0472">Membrane</keyword>
<dbReference type="Pfam" id="PF00528">
    <property type="entry name" value="BPD_transp_1"/>
    <property type="match status" value="1"/>
</dbReference>
<dbReference type="Gene3D" id="1.10.3720.10">
    <property type="entry name" value="MetI-like"/>
    <property type="match status" value="1"/>
</dbReference>
<evidence type="ECO:0000256" key="7">
    <source>
        <dbReference type="RuleBase" id="RU363032"/>
    </source>
</evidence>
<evidence type="ECO:0000256" key="1">
    <source>
        <dbReference type="ARBA" id="ARBA00004651"/>
    </source>
</evidence>
<keyword evidence="10" id="KW-1185">Reference proteome</keyword>
<name>A0ABS6K6Y0_9FIRM</name>
<gene>
    <name evidence="9" type="ORF">KTH90_09595</name>
</gene>
<reference evidence="9 10" key="1">
    <citation type="submission" date="2021-06" db="EMBL/GenBank/DDBJ databases">
        <title>Description of novel taxa of the family Lachnospiraceae.</title>
        <authorList>
            <person name="Chaplin A.V."/>
            <person name="Sokolova S.R."/>
            <person name="Pikina A.P."/>
            <person name="Korzhanova M."/>
            <person name="Belova V."/>
            <person name="Korostin D."/>
            <person name="Efimov B.A."/>
        </authorList>
    </citation>
    <scope>NUCLEOTIDE SEQUENCE [LARGE SCALE GENOMIC DNA]</scope>
    <source>
        <strain evidence="9 10">ASD4241</strain>
    </source>
</reference>
<organism evidence="9 10">
    <name type="scientific">Diplocloster modestus</name>
    <dbReference type="NCBI Taxonomy" id="2850322"/>
    <lineage>
        <taxon>Bacteria</taxon>
        <taxon>Bacillati</taxon>
        <taxon>Bacillota</taxon>
        <taxon>Clostridia</taxon>
        <taxon>Lachnospirales</taxon>
        <taxon>Lachnospiraceae</taxon>
        <taxon>Diplocloster</taxon>
    </lineage>
</organism>
<evidence type="ECO:0000256" key="5">
    <source>
        <dbReference type="ARBA" id="ARBA00022989"/>
    </source>
</evidence>
<keyword evidence="3" id="KW-1003">Cell membrane</keyword>
<proteinExistence type="inferred from homology"/>
<dbReference type="RefSeq" id="WP_158351169.1">
    <property type="nucleotide sequence ID" value="NZ_JAHQCX010000005.1"/>
</dbReference>
<evidence type="ECO:0000313" key="9">
    <source>
        <dbReference type="EMBL" id="MBU9726267.1"/>
    </source>
</evidence>
<comment type="similarity">
    <text evidence="7">Belongs to the binding-protein-dependent transport system permease family.</text>
</comment>
<feature type="transmembrane region" description="Helical" evidence="7">
    <location>
        <begin position="12"/>
        <end position="32"/>
    </location>
</feature>
<feature type="domain" description="ABC transmembrane type-1" evidence="8">
    <location>
        <begin position="76"/>
        <end position="265"/>
    </location>
</feature>
<dbReference type="SUPFAM" id="SSF161098">
    <property type="entry name" value="MetI-like"/>
    <property type="match status" value="1"/>
</dbReference>
<feature type="transmembrane region" description="Helical" evidence="7">
    <location>
        <begin position="140"/>
        <end position="161"/>
    </location>
</feature>
<dbReference type="Proteomes" id="UP001314681">
    <property type="component" value="Unassembled WGS sequence"/>
</dbReference>
<feature type="transmembrane region" description="Helical" evidence="7">
    <location>
        <begin position="247"/>
        <end position="265"/>
    </location>
</feature>
<dbReference type="PROSITE" id="PS50928">
    <property type="entry name" value="ABC_TM1"/>
    <property type="match status" value="1"/>
</dbReference>
<evidence type="ECO:0000256" key="2">
    <source>
        <dbReference type="ARBA" id="ARBA00022448"/>
    </source>
</evidence>
<dbReference type="PANTHER" id="PTHR43744:SF8">
    <property type="entry name" value="SN-GLYCEROL-3-PHOSPHATE TRANSPORT SYSTEM PERMEASE PROTEIN UGPE"/>
    <property type="match status" value="1"/>
</dbReference>
<sequence>MKKHRALKLTLFYLFHAILIIIVFLPLVFAFTSSFRPLEDIYKYISPLSLETFIPKNFTLGAYRDIFVEFKFGRSVFNSVFIALVTVLAGILINGMAGFAFAKFKFPFKRVLFVIVLLTFMVPFELISINLYTIMIDFKWIDSFMALIIPSIPNGMVIFLFRQYFQGFPDYLLESAKIDGLNWAQTFFKIVLPNSKAICISSGLVLFINQWEAFLWPVLVTRTKEMQTIQIALNSFRTQYTKMWNNIFAASLIAFMIPILLIIPLQKFYVEGITSAGTKE</sequence>
<evidence type="ECO:0000256" key="3">
    <source>
        <dbReference type="ARBA" id="ARBA00022475"/>
    </source>
</evidence>
<feature type="transmembrane region" description="Helical" evidence="7">
    <location>
        <begin position="80"/>
        <end position="102"/>
    </location>
</feature>
<evidence type="ECO:0000259" key="8">
    <source>
        <dbReference type="PROSITE" id="PS50928"/>
    </source>
</evidence>
<dbReference type="CDD" id="cd06261">
    <property type="entry name" value="TM_PBP2"/>
    <property type="match status" value="1"/>
</dbReference>
<dbReference type="InterPro" id="IPR035906">
    <property type="entry name" value="MetI-like_sf"/>
</dbReference>
<protein>
    <submittedName>
        <fullName evidence="9">Carbohydrate ABC transporter permease</fullName>
    </submittedName>
</protein>
<comment type="subcellular location">
    <subcellularLocation>
        <location evidence="1 7">Cell membrane</location>
        <topology evidence="1 7">Multi-pass membrane protein</topology>
    </subcellularLocation>
</comment>
<dbReference type="PANTHER" id="PTHR43744">
    <property type="entry name" value="ABC TRANSPORTER PERMEASE PROTEIN MG189-RELATED-RELATED"/>
    <property type="match status" value="1"/>
</dbReference>
<accession>A0ABS6K6Y0</accession>
<keyword evidence="2 7" id="KW-0813">Transport</keyword>
<keyword evidence="4 7" id="KW-0812">Transmembrane</keyword>
<dbReference type="InterPro" id="IPR000515">
    <property type="entry name" value="MetI-like"/>
</dbReference>